<organism evidence="6">
    <name type="scientific">Scylla olivacea</name>
    <name type="common">Orange mud crab</name>
    <name type="synonym">Cancer olivacea</name>
    <dbReference type="NCBI Taxonomy" id="85551"/>
    <lineage>
        <taxon>Eukaryota</taxon>
        <taxon>Metazoa</taxon>
        <taxon>Ecdysozoa</taxon>
        <taxon>Arthropoda</taxon>
        <taxon>Crustacea</taxon>
        <taxon>Multicrustacea</taxon>
        <taxon>Malacostraca</taxon>
        <taxon>Eumalacostraca</taxon>
        <taxon>Eucarida</taxon>
        <taxon>Decapoda</taxon>
        <taxon>Pleocyemata</taxon>
        <taxon>Brachyura</taxon>
        <taxon>Eubrachyura</taxon>
        <taxon>Portunoidea</taxon>
        <taxon>Portunidae</taxon>
        <taxon>Portuninae</taxon>
        <taxon>Scylla</taxon>
    </lineage>
</organism>
<dbReference type="Pfam" id="PF07546">
    <property type="entry name" value="EMI"/>
    <property type="match status" value="1"/>
</dbReference>
<name>A0A0P4WAP3_SCYOL</name>
<feature type="compositionally biased region" description="Basic residues" evidence="3">
    <location>
        <begin position="180"/>
        <end position="205"/>
    </location>
</feature>
<dbReference type="EMBL" id="GDRN01104525">
    <property type="protein sequence ID" value="JAI57897.1"/>
    <property type="molecule type" value="Transcribed_RNA"/>
</dbReference>
<reference evidence="6" key="1">
    <citation type="submission" date="2015-09" db="EMBL/GenBank/DDBJ databases">
        <title>Scylla olivacea transcriptome.</title>
        <authorList>
            <person name="Ikhwanuddin M."/>
        </authorList>
    </citation>
    <scope>NUCLEOTIDE SEQUENCE</scope>
</reference>
<keyword evidence="1 4" id="KW-0732">Signal</keyword>
<protein>
    <recommendedName>
        <fullName evidence="5">EMI domain-containing protein</fullName>
    </recommendedName>
</protein>
<dbReference type="AlphaFoldDB" id="A0A0P4WAP3"/>
<proteinExistence type="predicted"/>
<feature type="chain" id="PRO_5006070423" description="EMI domain-containing protein" evidence="4">
    <location>
        <begin position="23"/>
        <end position="254"/>
    </location>
</feature>
<evidence type="ECO:0000256" key="1">
    <source>
        <dbReference type="ARBA" id="ARBA00022729"/>
    </source>
</evidence>
<feature type="region of interest" description="Disordered" evidence="3">
    <location>
        <begin position="155"/>
        <end position="234"/>
    </location>
</feature>
<dbReference type="InterPro" id="IPR011489">
    <property type="entry name" value="EMI_domain"/>
</dbReference>
<evidence type="ECO:0000259" key="5">
    <source>
        <dbReference type="Pfam" id="PF07546"/>
    </source>
</evidence>
<feature type="signal peptide" evidence="4">
    <location>
        <begin position="1"/>
        <end position="22"/>
    </location>
</feature>
<sequence>MLAARWVVVMLVVVMVVEVVLGSEAQREAAERGRRRGNRRRSRIESCTRVEAFKKKLKGNFCPYTVSKMVSCKVVNGTETYTGRVAVGQRSRLMTMTRPHYSITFREVQETAYGCCPGFHGDNCDNRCFNCTQIQHLESRVRTLEAKLLRSPSVSLPPLQNPVIQMGLPDTSHVQDHPLNGKRGRGRGRGSNRGRNNRNSSRHRGRGSDRRVSGRRGGNEVLPEETYEVSDGVDLPMEGAQKPLLVEWCFSPSP</sequence>
<evidence type="ECO:0000313" key="6">
    <source>
        <dbReference type="EMBL" id="JAI57897.1"/>
    </source>
</evidence>
<evidence type="ECO:0000256" key="4">
    <source>
        <dbReference type="SAM" id="SignalP"/>
    </source>
</evidence>
<evidence type="ECO:0000256" key="3">
    <source>
        <dbReference type="SAM" id="MobiDB-lite"/>
    </source>
</evidence>
<evidence type="ECO:0000256" key="2">
    <source>
        <dbReference type="ARBA" id="ARBA00023157"/>
    </source>
</evidence>
<keyword evidence="2" id="KW-1015">Disulfide bond</keyword>
<accession>A0A0P4WAP3</accession>
<feature type="domain" description="EMI" evidence="5">
    <location>
        <begin position="60"/>
        <end position="121"/>
    </location>
</feature>